<keyword evidence="1" id="KW-0472">Membrane</keyword>
<name>A0A0G0UDM4_9BACT</name>
<proteinExistence type="predicted"/>
<feature type="transmembrane region" description="Helical" evidence="1">
    <location>
        <begin position="136"/>
        <end position="159"/>
    </location>
</feature>
<keyword evidence="1" id="KW-0812">Transmembrane</keyword>
<dbReference type="EMBL" id="LBYI01000042">
    <property type="protein sequence ID" value="KKR48247.1"/>
    <property type="molecule type" value="Genomic_DNA"/>
</dbReference>
<accession>A0A0G0UDM4</accession>
<feature type="transmembrane region" description="Helical" evidence="1">
    <location>
        <begin position="171"/>
        <end position="202"/>
    </location>
</feature>
<protein>
    <recommendedName>
        <fullName evidence="4">Membrane protein 6-pyruvoyl-tetrahydropterin synthase-related domain-containing protein</fullName>
    </recommendedName>
</protein>
<reference evidence="2 3" key="1">
    <citation type="journal article" date="2015" name="Nature">
        <title>rRNA introns, odd ribosomes, and small enigmatic genomes across a large radiation of phyla.</title>
        <authorList>
            <person name="Brown C.T."/>
            <person name="Hug L.A."/>
            <person name="Thomas B.C."/>
            <person name="Sharon I."/>
            <person name="Castelle C.J."/>
            <person name="Singh A."/>
            <person name="Wilkins M.J."/>
            <person name="Williams K.H."/>
            <person name="Banfield J.F."/>
        </authorList>
    </citation>
    <scope>NUCLEOTIDE SEQUENCE [LARGE SCALE GENOMIC DNA]</scope>
</reference>
<feature type="transmembrane region" description="Helical" evidence="1">
    <location>
        <begin position="91"/>
        <end position="110"/>
    </location>
</feature>
<gene>
    <name evidence="2" type="ORF">UT84_C0042G0002</name>
</gene>
<feature type="transmembrane region" description="Helical" evidence="1">
    <location>
        <begin position="301"/>
        <end position="324"/>
    </location>
</feature>
<feature type="transmembrane region" description="Helical" evidence="1">
    <location>
        <begin position="336"/>
        <end position="355"/>
    </location>
</feature>
<evidence type="ECO:0008006" key="4">
    <source>
        <dbReference type="Google" id="ProtNLM"/>
    </source>
</evidence>
<keyword evidence="1" id="KW-1133">Transmembrane helix</keyword>
<feature type="transmembrane region" description="Helical" evidence="1">
    <location>
        <begin position="272"/>
        <end position="292"/>
    </location>
</feature>
<sequence>MKKYLFIILFLSLLALWPFFKKGYFETHDGQWWIIRFSAFHQTLVAGQFPVRFVDRLNNNYGYPVLNFDYPLPFYLAEVPKIIGFGFADSIKIVFVASAIFSSIAMYWALSQVFSNEAALAGSILYLYTPYRFVDLYVRGSIGENLAFAIAPVILGLILKLRKGNDIFLPFLAISIASLVLAHNVMAFLYLPALFIIALIMLKSKIKVIVSFFAGLAVSAFFWIPAIYDLQYIRLSRINVSNISDHLVFLKYLFVPNWGYGPIPKTASSNGLSVQIGLVSFCVIILSIYIAFKNRDKLRIIWFLVTTVCISIFLMTKTSMWFWLNVPFAYIIQFPWRLLGYIIFSVSILGAYVIDVSNKRKFAAYLIILASIISTIFYIRPEHFNNLPDSYYSTNESTSTINDEYMPIWVLEKPERRALQKIEVEAPGEIVSSDIKPAKYQALIRTPNEVDVKVNTIYFPGWQVDVDGTRQTIDYQNKHGLITFPLPKGRHEVIIKYGKTPVHLASEIMSLLALIGTGGYLYFLWRRQNQK</sequence>
<feature type="transmembrane region" description="Helical" evidence="1">
    <location>
        <begin position="362"/>
        <end position="379"/>
    </location>
</feature>
<dbReference type="AlphaFoldDB" id="A0A0G0UDM4"/>
<comment type="caution">
    <text evidence="2">The sequence shown here is derived from an EMBL/GenBank/DDBJ whole genome shotgun (WGS) entry which is preliminary data.</text>
</comment>
<dbReference type="Proteomes" id="UP000034531">
    <property type="component" value="Unassembled WGS sequence"/>
</dbReference>
<feature type="transmembrane region" description="Helical" evidence="1">
    <location>
        <begin position="508"/>
        <end position="525"/>
    </location>
</feature>
<evidence type="ECO:0000313" key="3">
    <source>
        <dbReference type="Proteomes" id="UP000034531"/>
    </source>
</evidence>
<organism evidence="2 3">
    <name type="scientific">Candidatus Curtissbacteria bacterium GW2011_GWA1_40_16</name>
    <dbReference type="NCBI Taxonomy" id="1618405"/>
    <lineage>
        <taxon>Bacteria</taxon>
        <taxon>Candidatus Curtissiibacteriota</taxon>
    </lineage>
</organism>
<evidence type="ECO:0000313" key="2">
    <source>
        <dbReference type="EMBL" id="KKR48247.1"/>
    </source>
</evidence>
<feature type="transmembrane region" description="Helical" evidence="1">
    <location>
        <begin position="208"/>
        <end position="228"/>
    </location>
</feature>
<evidence type="ECO:0000256" key="1">
    <source>
        <dbReference type="SAM" id="Phobius"/>
    </source>
</evidence>